<evidence type="ECO:0000259" key="8">
    <source>
        <dbReference type="Pfam" id="PF00005"/>
    </source>
</evidence>
<dbReference type="PANTHER" id="PTHR48041:SF15">
    <property type="entry name" value="FI05267P"/>
    <property type="match status" value="1"/>
</dbReference>
<evidence type="ECO:0008006" key="12">
    <source>
        <dbReference type="Google" id="ProtNLM"/>
    </source>
</evidence>
<dbReference type="SUPFAM" id="SSF52540">
    <property type="entry name" value="P-loop containing nucleoside triphosphate hydrolases"/>
    <property type="match status" value="1"/>
</dbReference>
<feature type="domain" description="ABC-2 type transporter transmembrane" evidence="9">
    <location>
        <begin position="222"/>
        <end position="429"/>
    </location>
</feature>
<feature type="transmembrane region" description="Helical" evidence="7">
    <location>
        <begin position="378"/>
        <end position="400"/>
    </location>
</feature>
<feature type="transmembrane region" description="Helical" evidence="7">
    <location>
        <begin position="351"/>
        <end position="371"/>
    </location>
</feature>
<dbReference type="InterPro" id="IPR013525">
    <property type="entry name" value="ABC2_TM"/>
</dbReference>
<evidence type="ECO:0000256" key="5">
    <source>
        <dbReference type="ARBA" id="ARBA00022989"/>
    </source>
</evidence>
<dbReference type="Pfam" id="PF01061">
    <property type="entry name" value="ABC2_membrane"/>
    <property type="match status" value="1"/>
</dbReference>
<dbReference type="InterPro" id="IPR027417">
    <property type="entry name" value="P-loop_NTPase"/>
</dbReference>
<feature type="transmembrane region" description="Helical" evidence="7">
    <location>
        <begin position="272"/>
        <end position="294"/>
    </location>
</feature>
<keyword evidence="6 7" id="KW-0472">Membrane</keyword>
<proteinExistence type="inferred from homology"/>
<dbReference type="OrthoDB" id="66620at2759"/>
<protein>
    <recommendedName>
        <fullName evidence="12">ABC transporter domain-containing protein</fullName>
    </recommendedName>
</protein>
<dbReference type="InterPro" id="IPR003439">
    <property type="entry name" value="ABC_transporter-like_ATP-bd"/>
</dbReference>
<feature type="transmembrane region" description="Helical" evidence="7">
    <location>
        <begin position="315"/>
        <end position="339"/>
    </location>
</feature>
<evidence type="ECO:0000256" key="6">
    <source>
        <dbReference type="ARBA" id="ARBA00023136"/>
    </source>
</evidence>
<feature type="transmembrane region" description="Helical" evidence="7">
    <location>
        <begin position="465"/>
        <end position="487"/>
    </location>
</feature>
<evidence type="ECO:0000256" key="3">
    <source>
        <dbReference type="ARBA" id="ARBA00022448"/>
    </source>
</evidence>
<evidence type="ECO:0000313" key="10">
    <source>
        <dbReference type="EnsemblMetazoa" id="SCAU010885-PA"/>
    </source>
</evidence>
<reference evidence="10" key="1">
    <citation type="submission" date="2020-05" db="UniProtKB">
        <authorList>
            <consortium name="EnsemblMetazoa"/>
        </authorList>
    </citation>
    <scope>IDENTIFICATION</scope>
    <source>
        <strain evidence="10">USDA</strain>
    </source>
</reference>
<feature type="domain" description="ABC transporter" evidence="8">
    <location>
        <begin position="16"/>
        <end position="69"/>
    </location>
</feature>
<name>A0A1I8PT65_STOCA</name>
<dbReference type="EnsemblMetazoa" id="SCAU010885-RA">
    <property type="protein sequence ID" value="SCAU010885-PA"/>
    <property type="gene ID" value="SCAU010885"/>
</dbReference>
<evidence type="ECO:0000259" key="9">
    <source>
        <dbReference type="Pfam" id="PF01061"/>
    </source>
</evidence>
<comment type="similarity">
    <text evidence="2">Belongs to the ABC transporter superfamily. ABCG family. Eye pigment precursor importer (TC 3.A.1.204) subfamily.</text>
</comment>
<evidence type="ECO:0000313" key="11">
    <source>
        <dbReference type="Proteomes" id="UP000095300"/>
    </source>
</evidence>
<evidence type="ECO:0000256" key="4">
    <source>
        <dbReference type="ARBA" id="ARBA00022692"/>
    </source>
</evidence>
<dbReference type="STRING" id="35570.A0A1I8PT65"/>
<evidence type="ECO:0000256" key="7">
    <source>
        <dbReference type="SAM" id="Phobius"/>
    </source>
</evidence>
<dbReference type="Pfam" id="PF00005">
    <property type="entry name" value="ABC_tran"/>
    <property type="match status" value="1"/>
</dbReference>
<evidence type="ECO:0000256" key="2">
    <source>
        <dbReference type="ARBA" id="ARBA00005814"/>
    </source>
</evidence>
<keyword evidence="5 7" id="KW-1133">Transmembrane helix</keyword>
<keyword evidence="11" id="KW-1185">Reference proteome</keyword>
<dbReference type="GO" id="GO:0005886">
    <property type="term" value="C:plasma membrane"/>
    <property type="evidence" value="ECO:0007669"/>
    <property type="project" value="TreeGrafter"/>
</dbReference>
<organism evidence="10 11">
    <name type="scientific">Stomoxys calcitrans</name>
    <name type="common">Stable fly</name>
    <name type="synonym">Conops calcitrans</name>
    <dbReference type="NCBI Taxonomy" id="35570"/>
    <lineage>
        <taxon>Eukaryota</taxon>
        <taxon>Metazoa</taxon>
        <taxon>Ecdysozoa</taxon>
        <taxon>Arthropoda</taxon>
        <taxon>Hexapoda</taxon>
        <taxon>Insecta</taxon>
        <taxon>Pterygota</taxon>
        <taxon>Neoptera</taxon>
        <taxon>Endopterygota</taxon>
        <taxon>Diptera</taxon>
        <taxon>Brachycera</taxon>
        <taxon>Muscomorpha</taxon>
        <taxon>Muscoidea</taxon>
        <taxon>Muscidae</taxon>
        <taxon>Stomoxys</taxon>
    </lineage>
</organism>
<dbReference type="GO" id="GO:0140359">
    <property type="term" value="F:ABC-type transporter activity"/>
    <property type="evidence" value="ECO:0007669"/>
    <property type="project" value="InterPro"/>
</dbReference>
<keyword evidence="3" id="KW-0813">Transport</keyword>
<comment type="subcellular location">
    <subcellularLocation>
        <location evidence="1">Membrane</location>
        <topology evidence="1">Multi-pass membrane protein</topology>
    </subcellularLocation>
</comment>
<dbReference type="Gene3D" id="3.40.50.300">
    <property type="entry name" value="P-loop containing nucleotide triphosphate hydrolases"/>
    <property type="match status" value="1"/>
</dbReference>
<feature type="transmembrane region" description="Helical" evidence="7">
    <location>
        <begin position="240"/>
        <end position="260"/>
    </location>
</feature>
<evidence type="ECO:0000256" key="1">
    <source>
        <dbReference type="ARBA" id="ARBA00004141"/>
    </source>
</evidence>
<dbReference type="PANTHER" id="PTHR48041">
    <property type="entry name" value="ABC TRANSPORTER G FAMILY MEMBER 28"/>
    <property type="match status" value="1"/>
</dbReference>
<accession>A0A1I8PT65</accession>
<dbReference type="InterPro" id="IPR050352">
    <property type="entry name" value="ABCG_transporters"/>
</dbReference>
<dbReference type="Proteomes" id="UP000095300">
    <property type="component" value="Unassembled WGS sequence"/>
</dbReference>
<dbReference type="GO" id="GO:0005524">
    <property type="term" value="F:ATP binding"/>
    <property type="evidence" value="ECO:0007669"/>
    <property type="project" value="InterPro"/>
</dbReference>
<sequence>MMFATNLKLDNRCSREQRVALIYEILEIFHLRQQADTLIASASGGELKRVRIALEMINNPSVLLLDEPVTGLDEFSAAQCLGLLKHLADCGRTVICSLHAPSARLSQLFNKIYAISSGECIYQGPVKYIVPFLKEFSLNCPITHNPVDFLIDVSIKTFGDFQYEMVEEIRNGKIASWFPKSAYANHRDFPNRNKFKMFDILENSRLMLNESSAYERSWWLEFRFILIRCLQQMWREKANVNLRLSAPILCSIVVGLAYYNVFRNSEHSLFTFLLPVTFTTEIVFLAMAPMVANVPQMIKFMRTEYFNQWYRLSSYYMAFLTAQLPYLFFMSIVCSVLIYFITGQPMELRRFILFAAITTLISLASSSYGLLVGSSFGIMHALFIGPMYTGIMLLFSYLSFGGADLSLFHKILMYSNFMRHALEGMLVPLFCLDRPDFPDPYDGAKFAITKPKYILKMFGSLNISYIRSVLVLGATTVVLCMLAFSILKYRLNVKRNSKSL</sequence>
<keyword evidence="4 7" id="KW-0812">Transmembrane</keyword>
<dbReference type="GO" id="GO:0016887">
    <property type="term" value="F:ATP hydrolysis activity"/>
    <property type="evidence" value="ECO:0007669"/>
    <property type="project" value="InterPro"/>
</dbReference>
<gene>
    <name evidence="10" type="primary">106093325</name>
</gene>
<dbReference type="VEuPathDB" id="VectorBase:SCAU010885"/>
<dbReference type="AlphaFoldDB" id="A0A1I8PT65"/>